<dbReference type="RefSeq" id="XP_008720641.1">
    <property type="nucleotide sequence ID" value="XM_008722419.1"/>
</dbReference>
<feature type="transmembrane region" description="Helical" evidence="2">
    <location>
        <begin position="29"/>
        <end position="51"/>
    </location>
</feature>
<dbReference type="VEuPathDB" id="FungiDB:HMPREF1541_08099"/>
<dbReference type="eggNOG" id="ENOG502SWNK">
    <property type="taxonomic scope" value="Eukaryota"/>
</dbReference>
<feature type="region of interest" description="Disordered" evidence="1">
    <location>
        <begin position="127"/>
        <end position="166"/>
    </location>
</feature>
<evidence type="ECO:0000256" key="1">
    <source>
        <dbReference type="SAM" id="MobiDB-lite"/>
    </source>
</evidence>
<organism evidence="3 4">
    <name type="scientific">Cyphellophora europaea (strain CBS 101466)</name>
    <name type="common">Phialophora europaea</name>
    <dbReference type="NCBI Taxonomy" id="1220924"/>
    <lineage>
        <taxon>Eukaryota</taxon>
        <taxon>Fungi</taxon>
        <taxon>Dikarya</taxon>
        <taxon>Ascomycota</taxon>
        <taxon>Pezizomycotina</taxon>
        <taxon>Eurotiomycetes</taxon>
        <taxon>Chaetothyriomycetidae</taxon>
        <taxon>Chaetothyriales</taxon>
        <taxon>Cyphellophoraceae</taxon>
        <taxon>Cyphellophora</taxon>
    </lineage>
</organism>
<evidence type="ECO:0000256" key="2">
    <source>
        <dbReference type="SAM" id="Phobius"/>
    </source>
</evidence>
<keyword evidence="2" id="KW-0812">Transmembrane</keyword>
<evidence type="ECO:0000313" key="4">
    <source>
        <dbReference type="Proteomes" id="UP000030752"/>
    </source>
</evidence>
<keyword evidence="2" id="KW-0472">Membrane</keyword>
<sequence>MPSLHLIPRADDDDIVCNYWGCVSYTSYVIKWAVFGGLMAACLLFFFGGYIHAKQRMKKGLAPLSYHRWMIPRRQRIAFHAAHPNLPNPYIQRQWYTPGYGMHPVNHYGPPPPQYGTPEWLPAYAPPADGSNVNAHKTNPNQAYAQEVGTTSMGPSMPSNAAGQGR</sequence>
<proteinExistence type="predicted"/>
<dbReference type="EMBL" id="KB822724">
    <property type="protein sequence ID" value="ETN37109.1"/>
    <property type="molecule type" value="Genomic_DNA"/>
</dbReference>
<dbReference type="HOGENOM" id="CLU_099493_1_0_1"/>
<evidence type="ECO:0000313" key="3">
    <source>
        <dbReference type="EMBL" id="ETN37109.1"/>
    </source>
</evidence>
<reference evidence="3 4" key="1">
    <citation type="submission" date="2013-03" db="EMBL/GenBank/DDBJ databases">
        <title>The Genome Sequence of Phialophora europaea CBS 101466.</title>
        <authorList>
            <consortium name="The Broad Institute Genomics Platform"/>
            <person name="Cuomo C."/>
            <person name="de Hoog S."/>
            <person name="Gorbushina A."/>
            <person name="Walker B."/>
            <person name="Young S.K."/>
            <person name="Zeng Q."/>
            <person name="Gargeya S."/>
            <person name="Fitzgerald M."/>
            <person name="Haas B."/>
            <person name="Abouelleil A."/>
            <person name="Allen A.W."/>
            <person name="Alvarado L."/>
            <person name="Arachchi H.M."/>
            <person name="Berlin A.M."/>
            <person name="Chapman S.B."/>
            <person name="Gainer-Dewar J."/>
            <person name="Goldberg J."/>
            <person name="Griggs A."/>
            <person name="Gujja S."/>
            <person name="Hansen M."/>
            <person name="Howarth C."/>
            <person name="Imamovic A."/>
            <person name="Ireland A."/>
            <person name="Larimer J."/>
            <person name="McCowan C."/>
            <person name="Murphy C."/>
            <person name="Pearson M."/>
            <person name="Poon T.W."/>
            <person name="Priest M."/>
            <person name="Roberts A."/>
            <person name="Saif S."/>
            <person name="Shea T."/>
            <person name="Sisk P."/>
            <person name="Sykes S."/>
            <person name="Wortman J."/>
            <person name="Nusbaum C."/>
            <person name="Birren B."/>
        </authorList>
    </citation>
    <scope>NUCLEOTIDE SEQUENCE [LARGE SCALE GENOMIC DNA]</scope>
    <source>
        <strain evidence="3 4">CBS 101466</strain>
    </source>
</reference>
<name>W2RMZ4_CYPE1</name>
<gene>
    <name evidence="3" type="ORF">HMPREF1541_08099</name>
</gene>
<dbReference type="OrthoDB" id="5400539at2759"/>
<keyword evidence="2" id="KW-1133">Transmembrane helix</keyword>
<dbReference type="AlphaFoldDB" id="W2RMZ4"/>
<dbReference type="Pfam" id="PF12273">
    <property type="entry name" value="RCR"/>
    <property type="match status" value="1"/>
</dbReference>
<accession>W2RMZ4</accession>
<keyword evidence="4" id="KW-1185">Reference proteome</keyword>
<protein>
    <submittedName>
        <fullName evidence="3">Uncharacterized protein</fullName>
    </submittedName>
</protein>
<feature type="compositionally biased region" description="Polar residues" evidence="1">
    <location>
        <begin position="131"/>
        <end position="166"/>
    </location>
</feature>
<dbReference type="GeneID" id="19975438"/>
<dbReference type="Proteomes" id="UP000030752">
    <property type="component" value="Unassembled WGS sequence"/>
</dbReference>
<dbReference type="InParanoid" id="W2RMZ4"/>
<dbReference type="InterPro" id="IPR020999">
    <property type="entry name" value="Chitin_synth_reg_RCR"/>
</dbReference>